<gene>
    <name evidence="1" type="ORF">LEP1GSC060_3442</name>
</gene>
<dbReference type="AlphaFoldDB" id="N1W991"/>
<evidence type="ECO:0000313" key="2">
    <source>
        <dbReference type="Proteomes" id="UP000012313"/>
    </source>
</evidence>
<evidence type="ECO:0000313" key="1">
    <source>
        <dbReference type="EMBL" id="EMY76796.1"/>
    </source>
</evidence>
<dbReference type="Proteomes" id="UP000012313">
    <property type="component" value="Unassembled WGS sequence"/>
</dbReference>
<reference evidence="1" key="1">
    <citation type="submission" date="2013-03" db="EMBL/GenBank/DDBJ databases">
        <authorList>
            <person name="Harkins D.M."/>
            <person name="Durkin A.S."/>
            <person name="Brinkac L.M."/>
            <person name="Haft D.H."/>
            <person name="Selengut J.D."/>
            <person name="Sanka R."/>
            <person name="DePew J."/>
            <person name="Purushe J."/>
            <person name="Hartskeerl R.A."/>
            <person name="Ahmed A."/>
            <person name="van der Linden H."/>
            <person name="Goris M.G.A."/>
            <person name="Vinetz J.M."/>
            <person name="Sutton G.G."/>
            <person name="Nierman W.C."/>
            <person name="Fouts D.E."/>
        </authorList>
    </citation>
    <scope>NUCLEOTIDE SEQUENCE [LARGE SCALE GENOMIC DNA]</scope>
    <source>
        <strain evidence="1">ICFT</strain>
    </source>
</reference>
<keyword evidence="2" id="KW-1185">Reference proteome</keyword>
<proteinExistence type="predicted"/>
<sequence length="39" mass="4673">MSSYSSNITCKFSNLRTKKILIKNVHLNDFQSYIRFFLD</sequence>
<protein>
    <submittedName>
        <fullName evidence="1">Uncharacterized protein</fullName>
    </submittedName>
</protein>
<dbReference type="STRING" id="1218598.LEP1GSC060_3442"/>
<dbReference type="EMBL" id="AOHC02000041">
    <property type="protein sequence ID" value="EMY76796.1"/>
    <property type="molecule type" value="Genomic_DNA"/>
</dbReference>
<name>N1W991_9LEPT</name>
<organism evidence="1 2">
    <name type="scientific">Leptospira weilii serovar Ranarum str. ICFT</name>
    <dbReference type="NCBI Taxonomy" id="1218598"/>
    <lineage>
        <taxon>Bacteria</taxon>
        <taxon>Pseudomonadati</taxon>
        <taxon>Spirochaetota</taxon>
        <taxon>Spirochaetia</taxon>
        <taxon>Leptospirales</taxon>
        <taxon>Leptospiraceae</taxon>
        <taxon>Leptospira</taxon>
    </lineage>
</organism>
<accession>N1W991</accession>
<comment type="caution">
    <text evidence="1">The sequence shown here is derived from an EMBL/GenBank/DDBJ whole genome shotgun (WGS) entry which is preliminary data.</text>
</comment>